<dbReference type="RefSeq" id="WP_007201499.1">
    <property type="nucleotide sequence ID" value="NZ_AKKV01000023.1"/>
</dbReference>
<evidence type="ECO:0000259" key="1">
    <source>
        <dbReference type="Pfam" id="PF13485"/>
    </source>
</evidence>
<dbReference type="PATRIC" id="fig|1196324.3.peg.1434"/>
<dbReference type="Proteomes" id="UP000004080">
    <property type="component" value="Unassembled WGS sequence"/>
</dbReference>
<feature type="domain" description="Peptidase MA-like" evidence="1">
    <location>
        <begin position="116"/>
        <end position="237"/>
    </location>
</feature>
<sequence>MSSILKEFSCCCDGQIQLYYIKENYVEETLDGLKKAASKLEAFFGVPTRPVEVMVYLVPTRRWYEQLVVDVLKVNIEVPSRESRIAQMQRKELVLLSPDAYPSHSIYTYEKTEYERLLCHELTHVYHEHFTSNLEMTPRWLEEGLAIYLSNQWRTDVEFRDPVQRAIQTRELPSLEEVENSILLSYIWGWTLVRFLDVTYGQDLIKAIVVQGSDQAVYEATRLEKEVFEARWHAWLKAERAIQS</sequence>
<gene>
    <name evidence="2" type="ORF">A374_07011</name>
</gene>
<evidence type="ECO:0000313" key="3">
    <source>
        <dbReference type="Proteomes" id="UP000004080"/>
    </source>
</evidence>
<dbReference type="OrthoDB" id="3472490at2"/>
<dbReference type="Gene3D" id="1.10.390.10">
    <property type="entry name" value="Neutral Protease Domain 2"/>
    <property type="match status" value="1"/>
</dbReference>
<dbReference type="SUPFAM" id="SSF55486">
    <property type="entry name" value="Metalloproteases ('zincins'), catalytic domain"/>
    <property type="match status" value="1"/>
</dbReference>
<reference evidence="2 3" key="1">
    <citation type="journal article" date="2012" name="J. Bacteriol.">
        <title>Genome of Bacillus macauensis ZFHKF-1, a Long-Chain-Forming Bacterium.</title>
        <authorList>
            <person name="Cai L."/>
            <person name="Zhang T."/>
        </authorList>
    </citation>
    <scope>NUCLEOTIDE SEQUENCE [LARGE SCALE GENOMIC DNA]</scope>
    <source>
        <strain evidence="2 3">ZFHKF-1</strain>
    </source>
</reference>
<protein>
    <recommendedName>
        <fullName evidence="1">Peptidase MA-like domain-containing protein</fullName>
    </recommendedName>
</protein>
<dbReference type="EMBL" id="AKKV01000023">
    <property type="protein sequence ID" value="EIT86050.1"/>
    <property type="molecule type" value="Genomic_DNA"/>
</dbReference>
<proteinExistence type="predicted"/>
<keyword evidence="3" id="KW-1185">Reference proteome</keyword>
<dbReference type="AlphaFoldDB" id="I8UGN4"/>
<dbReference type="Pfam" id="PF13485">
    <property type="entry name" value="Peptidase_MA_2"/>
    <property type="match status" value="1"/>
</dbReference>
<dbReference type="InterPro" id="IPR039568">
    <property type="entry name" value="Peptidase_MA-like_dom"/>
</dbReference>
<comment type="caution">
    <text evidence="2">The sequence shown here is derived from an EMBL/GenBank/DDBJ whole genome shotgun (WGS) entry which is preliminary data.</text>
</comment>
<dbReference type="InterPro" id="IPR027268">
    <property type="entry name" value="Peptidase_M4/M1_CTD_sf"/>
</dbReference>
<accession>I8UGN4</accession>
<name>I8UGN4_9BACL</name>
<dbReference type="eggNOG" id="COG0308">
    <property type="taxonomic scope" value="Bacteria"/>
</dbReference>
<organism evidence="2 3">
    <name type="scientific">Fictibacillus macauensis ZFHKF-1</name>
    <dbReference type="NCBI Taxonomy" id="1196324"/>
    <lineage>
        <taxon>Bacteria</taxon>
        <taxon>Bacillati</taxon>
        <taxon>Bacillota</taxon>
        <taxon>Bacilli</taxon>
        <taxon>Bacillales</taxon>
        <taxon>Fictibacillaceae</taxon>
        <taxon>Fictibacillus</taxon>
    </lineage>
</organism>
<evidence type="ECO:0000313" key="2">
    <source>
        <dbReference type="EMBL" id="EIT86050.1"/>
    </source>
</evidence>